<keyword evidence="1" id="KW-0560">Oxidoreductase</keyword>
<dbReference type="InterPro" id="IPR050425">
    <property type="entry name" value="NAD(P)_dehydrat-like"/>
</dbReference>
<evidence type="ECO:0000313" key="5">
    <source>
        <dbReference type="Proteomes" id="UP000030752"/>
    </source>
</evidence>
<dbReference type="GeneID" id="19972526"/>
<dbReference type="InParanoid" id="W2RWW6"/>
<dbReference type="InterPro" id="IPR036291">
    <property type="entry name" value="NAD(P)-bd_dom_sf"/>
</dbReference>
<evidence type="ECO:0000256" key="1">
    <source>
        <dbReference type="ARBA" id="ARBA00023002"/>
    </source>
</evidence>
<dbReference type="Pfam" id="PF01370">
    <property type="entry name" value="Epimerase"/>
    <property type="match status" value="1"/>
</dbReference>
<dbReference type="AlphaFoldDB" id="W2RWW6"/>
<dbReference type="InterPro" id="IPR001509">
    <property type="entry name" value="Epimerase_deHydtase"/>
</dbReference>
<proteinExistence type="inferred from homology"/>
<gene>
    <name evidence="4" type="ORF">HMPREF1541_05187</name>
</gene>
<dbReference type="GO" id="GO:0016616">
    <property type="term" value="F:oxidoreductase activity, acting on the CH-OH group of donors, NAD or NADP as acceptor"/>
    <property type="evidence" value="ECO:0007669"/>
    <property type="project" value="TreeGrafter"/>
</dbReference>
<evidence type="ECO:0000259" key="3">
    <source>
        <dbReference type="Pfam" id="PF01370"/>
    </source>
</evidence>
<evidence type="ECO:0000313" key="4">
    <source>
        <dbReference type="EMBL" id="ETN40907.1"/>
    </source>
</evidence>
<dbReference type="VEuPathDB" id="FungiDB:HMPREF1541_05187"/>
<comment type="similarity">
    <text evidence="2">Belongs to the NAD(P)-dependent epimerase/dehydratase family. Dihydroflavonol-4-reductase subfamily.</text>
</comment>
<name>W2RWW6_CYPE1</name>
<reference evidence="4 5" key="1">
    <citation type="submission" date="2013-03" db="EMBL/GenBank/DDBJ databases">
        <title>The Genome Sequence of Phialophora europaea CBS 101466.</title>
        <authorList>
            <consortium name="The Broad Institute Genomics Platform"/>
            <person name="Cuomo C."/>
            <person name="de Hoog S."/>
            <person name="Gorbushina A."/>
            <person name="Walker B."/>
            <person name="Young S.K."/>
            <person name="Zeng Q."/>
            <person name="Gargeya S."/>
            <person name="Fitzgerald M."/>
            <person name="Haas B."/>
            <person name="Abouelleil A."/>
            <person name="Allen A.W."/>
            <person name="Alvarado L."/>
            <person name="Arachchi H.M."/>
            <person name="Berlin A.M."/>
            <person name="Chapman S.B."/>
            <person name="Gainer-Dewar J."/>
            <person name="Goldberg J."/>
            <person name="Griggs A."/>
            <person name="Gujja S."/>
            <person name="Hansen M."/>
            <person name="Howarth C."/>
            <person name="Imamovic A."/>
            <person name="Ireland A."/>
            <person name="Larimer J."/>
            <person name="McCowan C."/>
            <person name="Murphy C."/>
            <person name="Pearson M."/>
            <person name="Poon T.W."/>
            <person name="Priest M."/>
            <person name="Roberts A."/>
            <person name="Saif S."/>
            <person name="Shea T."/>
            <person name="Sisk P."/>
            <person name="Sykes S."/>
            <person name="Wortman J."/>
            <person name="Nusbaum C."/>
            <person name="Birren B."/>
        </authorList>
    </citation>
    <scope>NUCLEOTIDE SEQUENCE [LARGE SCALE GENOMIC DNA]</scope>
    <source>
        <strain evidence="4 5">CBS 101466</strain>
    </source>
</reference>
<dbReference type="Gene3D" id="3.40.50.720">
    <property type="entry name" value="NAD(P)-binding Rossmann-like Domain"/>
    <property type="match status" value="1"/>
</dbReference>
<keyword evidence="5" id="KW-1185">Reference proteome</keyword>
<dbReference type="SUPFAM" id="SSF51735">
    <property type="entry name" value="NAD(P)-binding Rossmann-fold domains"/>
    <property type="match status" value="1"/>
</dbReference>
<sequence length="358" mass="38850">MTSLEAPLVLITGATGHIGFRTLAVALEAGYRARVSSRSLQMAEKLRSLPSIKPHADKVEFVEIPDFLAPGAFDNAVQGVSYIIHVASPIPDATIPGSGTHFDADHDFVQPAIQGTLNLLRSATRASSLTRIIITSSVAILAAREGATFIGPDDLKVAPTAEEQRTSQWQAYTASKVLAHQKANEWVAEHKPSFDIVWVLPGYTMGRNEPVRTRARLLDRASSNGTMLLYALGKDSPANEPRPLDLVLVDDVAETHVRALTAKNLGNGERLVANFPGDIKAYSEIDPYVKKWFPAAVESGLVPLGGQVVGRRGNYDSEKTTEKLGVRFSGLEEMVRSLIGQYVELAAEEERKGEKDGR</sequence>
<dbReference type="STRING" id="1220924.W2RWW6"/>
<dbReference type="PANTHER" id="PTHR10366">
    <property type="entry name" value="NAD DEPENDENT EPIMERASE/DEHYDRATASE"/>
    <property type="match status" value="1"/>
</dbReference>
<dbReference type="RefSeq" id="XP_008717750.1">
    <property type="nucleotide sequence ID" value="XM_008719528.1"/>
</dbReference>
<dbReference type="eggNOG" id="KOG1502">
    <property type="taxonomic scope" value="Eukaryota"/>
</dbReference>
<dbReference type="Proteomes" id="UP000030752">
    <property type="component" value="Unassembled WGS sequence"/>
</dbReference>
<feature type="domain" description="NAD-dependent epimerase/dehydratase" evidence="3">
    <location>
        <begin position="9"/>
        <end position="268"/>
    </location>
</feature>
<dbReference type="PANTHER" id="PTHR10366:SF564">
    <property type="entry name" value="STEROL-4-ALPHA-CARBOXYLATE 3-DEHYDROGENASE, DECARBOXYLATING"/>
    <property type="match status" value="1"/>
</dbReference>
<evidence type="ECO:0000256" key="2">
    <source>
        <dbReference type="ARBA" id="ARBA00023445"/>
    </source>
</evidence>
<dbReference type="EMBL" id="KB822720">
    <property type="protein sequence ID" value="ETN40907.1"/>
    <property type="molecule type" value="Genomic_DNA"/>
</dbReference>
<organism evidence="4 5">
    <name type="scientific">Cyphellophora europaea (strain CBS 101466)</name>
    <name type="common">Phialophora europaea</name>
    <dbReference type="NCBI Taxonomy" id="1220924"/>
    <lineage>
        <taxon>Eukaryota</taxon>
        <taxon>Fungi</taxon>
        <taxon>Dikarya</taxon>
        <taxon>Ascomycota</taxon>
        <taxon>Pezizomycotina</taxon>
        <taxon>Eurotiomycetes</taxon>
        <taxon>Chaetothyriomycetidae</taxon>
        <taxon>Chaetothyriales</taxon>
        <taxon>Cyphellophoraceae</taxon>
        <taxon>Cyphellophora</taxon>
    </lineage>
</organism>
<accession>W2RWW6</accession>
<protein>
    <recommendedName>
        <fullName evidence="3">NAD-dependent epimerase/dehydratase domain-containing protein</fullName>
    </recommendedName>
</protein>
<dbReference type="HOGENOM" id="CLU_007383_9_2_1"/>
<dbReference type="OrthoDB" id="2735536at2759"/>